<dbReference type="AlphaFoldDB" id="A0A7W3XXL7"/>
<keyword evidence="3" id="KW-1185">Reference proteome</keyword>
<feature type="compositionally biased region" description="Low complexity" evidence="1">
    <location>
        <begin position="189"/>
        <end position="202"/>
    </location>
</feature>
<reference evidence="3" key="1">
    <citation type="submission" date="2019-10" db="EMBL/GenBank/DDBJ databases">
        <title>Streptomyces sp. nov., a novel actinobacterium isolated from alkaline environment.</title>
        <authorList>
            <person name="Golinska P."/>
        </authorList>
    </citation>
    <scope>NUCLEOTIDE SEQUENCE [LARGE SCALE GENOMIC DNA]</scope>
    <source>
        <strain evidence="3">DSM 42108</strain>
    </source>
</reference>
<dbReference type="EMBL" id="VKHS01000414">
    <property type="protein sequence ID" value="MBB0231054.1"/>
    <property type="molecule type" value="Genomic_DNA"/>
</dbReference>
<evidence type="ECO:0000313" key="2">
    <source>
        <dbReference type="EMBL" id="MBB0231054.1"/>
    </source>
</evidence>
<evidence type="ECO:0000256" key="1">
    <source>
        <dbReference type="SAM" id="MobiDB-lite"/>
    </source>
</evidence>
<comment type="caution">
    <text evidence="2">The sequence shown here is derived from an EMBL/GenBank/DDBJ whole genome shotgun (WGS) entry which is preliminary data.</text>
</comment>
<evidence type="ECO:0000313" key="3">
    <source>
        <dbReference type="Proteomes" id="UP000530234"/>
    </source>
</evidence>
<accession>A0A7W3XXL7</accession>
<name>A0A7W3XXL7_9ACTN</name>
<dbReference type="Proteomes" id="UP000530234">
    <property type="component" value="Unassembled WGS sequence"/>
</dbReference>
<organism evidence="2 3">
    <name type="scientific">Streptomyces calidiresistens</name>
    <dbReference type="NCBI Taxonomy" id="1485586"/>
    <lineage>
        <taxon>Bacteria</taxon>
        <taxon>Bacillati</taxon>
        <taxon>Actinomycetota</taxon>
        <taxon>Actinomycetes</taxon>
        <taxon>Kitasatosporales</taxon>
        <taxon>Streptomycetaceae</taxon>
        <taxon>Streptomyces</taxon>
    </lineage>
</organism>
<sequence>MLRPLVTPYADTRSTDLTWSLDRPPLPALASRRLCWADGGPRLELRVLGASHQVLLHRPQGALIETVACAPGPAVPLPAAVARRVDAVGTEDAVDAVDAADYAFSSRVDHLPPAELAARTGEVTALTSDHPHALIGVFPGRPHAVTALIAHRRPDGVEWETWHTYPAEGTVVFTRGRVVTGARATTAGTLPIPAARRPPRGVGAREAEPVPTAAAEPRGAVDGTRPSGDGSGE</sequence>
<dbReference type="InterPro" id="IPR024486">
    <property type="entry name" value="DUF2617"/>
</dbReference>
<dbReference type="Pfam" id="PF10936">
    <property type="entry name" value="DUF2617"/>
    <property type="match status" value="1"/>
</dbReference>
<feature type="region of interest" description="Disordered" evidence="1">
    <location>
        <begin position="189"/>
        <end position="233"/>
    </location>
</feature>
<gene>
    <name evidence="2" type="ORF">FOE67_16405</name>
</gene>
<proteinExistence type="predicted"/>
<protein>
    <submittedName>
        <fullName evidence="2">DUF2617 family protein</fullName>
    </submittedName>
</protein>